<sequence length="93" mass="10308">ACTHIQCTFDTCLAVKWPSLGASRIGESVLQNVPVSALQLGCDLEIQRPRVFFLRAGQHLNRFTPTDTGRTEPNETDSVRLSMLGDYKLGSDR</sequence>
<keyword evidence="2" id="KW-1185">Reference proteome</keyword>
<dbReference type="EMBL" id="CAKASE010000074">
    <property type="protein sequence ID" value="CAG9575500.1"/>
    <property type="molecule type" value="Genomic_DNA"/>
</dbReference>
<dbReference type="Proteomes" id="UP000789524">
    <property type="component" value="Unassembled WGS sequence"/>
</dbReference>
<feature type="non-terminal residue" evidence="1">
    <location>
        <position position="1"/>
    </location>
</feature>
<organism evidence="1 2">
    <name type="scientific">Danaus chrysippus</name>
    <name type="common">African queen</name>
    <dbReference type="NCBI Taxonomy" id="151541"/>
    <lineage>
        <taxon>Eukaryota</taxon>
        <taxon>Metazoa</taxon>
        <taxon>Ecdysozoa</taxon>
        <taxon>Arthropoda</taxon>
        <taxon>Hexapoda</taxon>
        <taxon>Insecta</taxon>
        <taxon>Pterygota</taxon>
        <taxon>Neoptera</taxon>
        <taxon>Endopterygota</taxon>
        <taxon>Lepidoptera</taxon>
        <taxon>Glossata</taxon>
        <taxon>Ditrysia</taxon>
        <taxon>Papilionoidea</taxon>
        <taxon>Nymphalidae</taxon>
        <taxon>Danainae</taxon>
        <taxon>Danaini</taxon>
        <taxon>Danaina</taxon>
        <taxon>Danaus</taxon>
        <taxon>Anosia</taxon>
    </lineage>
</organism>
<dbReference type="AlphaFoldDB" id="A0A8J2R298"/>
<comment type="caution">
    <text evidence="1">The sequence shown here is derived from an EMBL/GenBank/DDBJ whole genome shotgun (WGS) entry which is preliminary data.</text>
</comment>
<evidence type="ECO:0000313" key="1">
    <source>
        <dbReference type="EMBL" id="CAG9575500.1"/>
    </source>
</evidence>
<evidence type="ECO:0000313" key="2">
    <source>
        <dbReference type="Proteomes" id="UP000789524"/>
    </source>
</evidence>
<proteinExistence type="predicted"/>
<protein>
    <submittedName>
        <fullName evidence="1">(African queen) hypothetical protein</fullName>
    </submittedName>
</protein>
<name>A0A8J2R298_9NEOP</name>
<reference evidence="1" key="1">
    <citation type="submission" date="2021-09" db="EMBL/GenBank/DDBJ databases">
        <authorList>
            <person name="Martin H S."/>
        </authorList>
    </citation>
    <scope>NUCLEOTIDE SEQUENCE</scope>
</reference>
<accession>A0A8J2R298</accession>
<gene>
    <name evidence="1" type="ORF">DCHRY22_LOCUS11384</name>
</gene>